<dbReference type="Proteomes" id="UP001652660">
    <property type="component" value="Chromosome 10e"/>
</dbReference>
<sequence>MDLLKSFSAECEAMRNIRHRNLVKIVSSSSGLDFQGNEFRALIYEFMPNGSLEKWLHPTEEDQQKMFHRLNLLQRINVVIDVACALDYLHHHCHRQIAHCDLKPNNIFLTVI</sequence>
<keyword evidence="8" id="KW-1185">Reference proteome</keyword>
<evidence type="ECO:0000256" key="1">
    <source>
        <dbReference type="ARBA" id="ARBA00004370"/>
    </source>
</evidence>
<feature type="domain" description="Protein kinase" evidence="7">
    <location>
        <begin position="1"/>
        <end position="112"/>
    </location>
</feature>
<dbReference type="InterPro" id="IPR008271">
    <property type="entry name" value="Ser/Thr_kinase_AS"/>
</dbReference>
<protein>
    <submittedName>
        <fullName evidence="9">Probable LRR receptor-like serine/threonine-protein kinase At3g47570</fullName>
    </submittedName>
</protein>
<dbReference type="PROSITE" id="PS50011">
    <property type="entry name" value="PROTEIN_KINASE_DOM"/>
    <property type="match status" value="1"/>
</dbReference>
<evidence type="ECO:0000313" key="8">
    <source>
        <dbReference type="Proteomes" id="UP001652660"/>
    </source>
</evidence>
<keyword evidence="2" id="KW-0433">Leucine-rich repeat</keyword>
<reference evidence="9" key="1">
    <citation type="submission" date="2025-08" db="UniProtKB">
        <authorList>
            <consortium name="RefSeq"/>
        </authorList>
    </citation>
    <scope>IDENTIFICATION</scope>
    <source>
        <tissue evidence="9">Leaves</tissue>
    </source>
</reference>
<dbReference type="Gene3D" id="1.10.510.10">
    <property type="entry name" value="Transferase(Phosphotransferase) domain 1"/>
    <property type="match status" value="1"/>
</dbReference>
<proteinExistence type="predicted"/>
<dbReference type="Pfam" id="PF00069">
    <property type="entry name" value="Pkinase"/>
    <property type="match status" value="1"/>
</dbReference>
<accession>A0ABM4VUS1</accession>
<organism evidence="8 9">
    <name type="scientific">Coffea arabica</name>
    <name type="common">Arabian coffee</name>
    <dbReference type="NCBI Taxonomy" id="13443"/>
    <lineage>
        <taxon>Eukaryota</taxon>
        <taxon>Viridiplantae</taxon>
        <taxon>Streptophyta</taxon>
        <taxon>Embryophyta</taxon>
        <taxon>Tracheophyta</taxon>
        <taxon>Spermatophyta</taxon>
        <taxon>Magnoliopsida</taxon>
        <taxon>eudicotyledons</taxon>
        <taxon>Gunneridae</taxon>
        <taxon>Pentapetalae</taxon>
        <taxon>asterids</taxon>
        <taxon>lamiids</taxon>
        <taxon>Gentianales</taxon>
        <taxon>Rubiaceae</taxon>
        <taxon>Ixoroideae</taxon>
        <taxon>Gardenieae complex</taxon>
        <taxon>Bertiereae - Coffeeae clade</taxon>
        <taxon>Coffeeae</taxon>
        <taxon>Coffea</taxon>
    </lineage>
</organism>
<dbReference type="PANTHER" id="PTHR27008">
    <property type="entry name" value="OS04G0122200 PROTEIN"/>
    <property type="match status" value="1"/>
</dbReference>
<dbReference type="InterPro" id="IPR011009">
    <property type="entry name" value="Kinase-like_dom_sf"/>
</dbReference>
<comment type="subcellular location">
    <subcellularLocation>
        <location evidence="1">Membrane</location>
    </subcellularLocation>
</comment>
<gene>
    <name evidence="9" type="primary">LOC113711522</name>
</gene>
<evidence type="ECO:0000313" key="9">
    <source>
        <dbReference type="RefSeq" id="XP_071923287.1"/>
    </source>
</evidence>
<evidence type="ECO:0000256" key="2">
    <source>
        <dbReference type="ARBA" id="ARBA00022614"/>
    </source>
</evidence>
<dbReference type="RefSeq" id="XP_071923287.1">
    <property type="nucleotide sequence ID" value="XM_072067186.1"/>
</dbReference>
<dbReference type="InterPro" id="IPR051809">
    <property type="entry name" value="Plant_receptor-like_S/T_kinase"/>
</dbReference>
<keyword evidence="4" id="KW-0677">Repeat</keyword>
<dbReference type="GeneID" id="113711522"/>
<evidence type="ECO:0000256" key="3">
    <source>
        <dbReference type="ARBA" id="ARBA00022692"/>
    </source>
</evidence>
<dbReference type="PANTHER" id="PTHR27008:SF596">
    <property type="entry name" value="OS02G0215500 PROTEIN"/>
    <property type="match status" value="1"/>
</dbReference>
<name>A0ABM4VUS1_COFAR</name>
<evidence type="ECO:0000256" key="4">
    <source>
        <dbReference type="ARBA" id="ARBA00022737"/>
    </source>
</evidence>
<keyword evidence="5" id="KW-1133">Transmembrane helix</keyword>
<dbReference type="PROSITE" id="PS00108">
    <property type="entry name" value="PROTEIN_KINASE_ST"/>
    <property type="match status" value="1"/>
</dbReference>
<evidence type="ECO:0000256" key="5">
    <source>
        <dbReference type="ARBA" id="ARBA00022989"/>
    </source>
</evidence>
<keyword evidence="3" id="KW-0812">Transmembrane</keyword>
<evidence type="ECO:0000256" key="6">
    <source>
        <dbReference type="ARBA" id="ARBA00023136"/>
    </source>
</evidence>
<dbReference type="InterPro" id="IPR000719">
    <property type="entry name" value="Prot_kinase_dom"/>
</dbReference>
<evidence type="ECO:0000259" key="7">
    <source>
        <dbReference type="PROSITE" id="PS50011"/>
    </source>
</evidence>
<keyword evidence="6" id="KW-0472">Membrane</keyword>
<dbReference type="SUPFAM" id="SSF56112">
    <property type="entry name" value="Protein kinase-like (PK-like)"/>
    <property type="match status" value="1"/>
</dbReference>